<evidence type="ECO:0000256" key="2">
    <source>
        <dbReference type="SAM" id="Phobius"/>
    </source>
</evidence>
<dbReference type="EMBL" id="KN834798">
    <property type="protein sequence ID" value="KIK56344.1"/>
    <property type="molecule type" value="Genomic_DNA"/>
</dbReference>
<name>A0A0D0C212_9AGAR</name>
<keyword evidence="2" id="KW-0472">Membrane</keyword>
<feature type="transmembrane region" description="Helical" evidence="2">
    <location>
        <begin position="244"/>
        <end position="263"/>
    </location>
</feature>
<dbReference type="OrthoDB" id="3174319at2759"/>
<dbReference type="Proteomes" id="UP000053593">
    <property type="component" value="Unassembled WGS sequence"/>
</dbReference>
<protein>
    <submittedName>
        <fullName evidence="3">Uncharacterized protein</fullName>
    </submittedName>
</protein>
<sequence length="342" mass="37304">MSASQLRFLIIPVACETLVYGIYLCLAATSIIILLKRGLRSSTARKVLFGVVLVMFLSSTGTLWLDIMARIQLGVSSTDAQLFSIQSDIAQAIFTRVNFVLSDWIVVWRCWILWDGVMLPRLFLAICIIGSTVAAIISGALTIRNDIVFGSAHPGPQTLILIVPLVITNICSTSLVGYKAWQHRQFMKENLGRETKSTQAGKVLILLVESGAMYCLLGILAVVSEEMLEYKTTTSGLGRAILSSLPPYLTGIYPTAVILLVTLEKSQKGAFERTNVNAVMESRITTINFARPGSSVSGVSSRASRDSLDRVHGTEGNNAVDDLEKHHSLEAETGKQSSQMYV</sequence>
<dbReference type="HOGENOM" id="CLU_044614_9_2_1"/>
<feature type="compositionally biased region" description="Basic and acidic residues" evidence="1">
    <location>
        <begin position="303"/>
        <end position="313"/>
    </location>
</feature>
<feature type="transmembrane region" description="Helical" evidence="2">
    <location>
        <begin position="122"/>
        <end position="143"/>
    </location>
</feature>
<feature type="region of interest" description="Disordered" evidence="1">
    <location>
        <begin position="293"/>
        <end position="342"/>
    </location>
</feature>
<feature type="transmembrane region" description="Helical" evidence="2">
    <location>
        <begin position="158"/>
        <end position="178"/>
    </location>
</feature>
<gene>
    <name evidence="3" type="ORF">GYMLUDRAFT_817257</name>
</gene>
<dbReference type="AlphaFoldDB" id="A0A0D0C212"/>
<keyword evidence="2" id="KW-1133">Transmembrane helix</keyword>
<keyword evidence="4" id="KW-1185">Reference proteome</keyword>
<organism evidence="3 4">
    <name type="scientific">Collybiopsis luxurians FD-317 M1</name>
    <dbReference type="NCBI Taxonomy" id="944289"/>
    <lineage>
        <taxon>Eukaryota</taxon>
        <taxon>Fungi</taxon>
        <taxon>Dikarya</taxon>
        <taxon>Basidiomycota</taxon>
        <taxon>Agaricomycotina</taxon>
        <taxon>Agaricomycetes</taxon>
        <taxon>Agaricomycetidae</taxon>
        <taxon>Agaricales</taxon>
        <taxon>Marasmiineae</taxon>
        <taxon>Omphalotaceae</taxon>
        <taxon>Collybiopsis</taxon>
        <taxon>Collybiopsis luxurians</taxon>
    </lineage>
</organism>
<proteinExistence type="predicted"/>
<evidence type="ECO:0000313" key="4">
    <source>
        <dbReference type="Proteomes" id="UP000053593"/>
    </source>
</evidence>
<accession>A0A0D0C212</accession>
<feature type="compositionally biased region" description="Basic and acidic residues" evidence="1">
    <location>
        <begin position="322"/>
        <end position="333"/>
    </location>
</feature>
<reference evidence="3 4" key="1">
    <citation type="submission" date="2014-04" db="EMBL/GenBank/DDBJ databases">
        <title>Evolutionary Origins and Diversification of the Mycorrhizal Mutualists.</title>
        <authorList>
            <consortium name="DOE Joint Genome Institute"/>
            <consortium name="Mycorrhizal Genomics Consortium"/>
            <person name="Kohler A."/>
            <person name="Kuo A."/>
            <person name="Nagy L.G."/>
            <person name="Floudas D."/>
            <person name="Copeland A."/>
            <person name="Barry K.W."/>
            <person name="Cichocki N."/>
            <person name="Veneault-Fourrey C."/>
            <person name="LaButti K."/>
            <person name="Lindquist E.A."/>
            <person name="Lipzen A."/>
            <person name="Lundell T."/>
            <person name="Morin E."/>
            <person name="Murat C."/>
            <person name="Riley R."/>
            <person name="Ohm R."/>
            <person name="Sun H."/>
            <person name="Tunlid A."/>
            <person name="Henrissat B."/>
            <person name="Grigoriev I.V."/>
            <person name="Hibbett D.S."/>
            <person name="Martin F."/>
        </authorList>
    </citation>
    <scope>NUCLEOTIDE SEQUENCE [LARGE SCALE GENOMIC DNA]</scope>
    <source>
        <strain evidence="3 4">FD-317 M1</strain>
    </source>
</reference>
<feature type="transmembrane region" description="Helical" evidence="2">
    <location>
        <begin position="89"/>
        <end position="110"/>
    </location>
</feature>
<evidence type="ECO:0000256" key="1">
    <source>
        <dbReference type="SAM" id="MobiDB-lite"/>
    </source>
</evidence>
<keyword evidence="2" id="KW-0812">Transmembrane</keyword>
<feature type="compositionally biased region" description="Low complexity" evidence="1">
    <location>
        <begin position="293"/>
        <end position="302"/>
    </location>
</feature>
<feature type="transmembrane region" description="Helical" evidence="2">
    <location>
        <begin position="203"/>
        <end position="224"/>
    </location>
</feature>
<evidence type="ECO:0000313" key="3">
    <source>
        <dbReference type="EMBL" id="KIK56344.1"/>
    </source>
</evidence>
<feature type="transmembrane region" description="Helical" evidence="2">
    <location>
        <begin position="6"/>
        <end position="35"/>
    </location>
</feature>
<feature type="transmembrane region" description="Helical" evidence="2">
    <location>
        <begin position="47"/>
        <end position="69"/>
    </location>
</feature>